<keyword evidence="10 19" id="KW-1133">Transmembrane helix</keyword>
<keyword evidence="7" id="KW-0053">Apoptosis</keyword>
<dbReference type="EC" id="3.4.16.6" evidence="14"/>
<keyword evidence="11" id="KW-0333">Golgi apparatus</keyword>
<dbReference type="Pfam" id="PF00450">
    <property type="entry name" value="Peptidase_S10"/>
    <property type="match status" value="1"/>
</dbReference>
<organism evidence="20 21">
    <name type="scientific">Sporidiobolus salmonicolor</name>
    <name type="common">Yeast-like fungus</name>
    <name type="synonym">Sporobolomyces salmonicolor</name>
    <dbReference type="NCBI Taxonomy" id="5005"/>
    <lineage>
        <taxon>Eukaryota</taxon>
        <taxon>Fungi</taxon>
        <taxon>Dikarya</taxon>
        <taxon>Basidiomycota</taxon>
        <taxon>Pucciniomycotina</taxon>
        <taxon>Microbotryomycetes</taxon>
        <taxon>Sporidiobolales</taxon>
        <taxon>Sporidiobolaceae</taxon>
        <taxon>Sporobolomyces</taxon>
    </lineage>
</organism>
<dbReference type="InterPro" id="IPR001563">
    <property type="entry name" value="Peptidase_S10"/>
</dbReference>
<dbReference type="OrthoDB" id="443318at2759"/>
<protein>
    <recommendedName>
        <fullName evidence="16">Pheromone-processing carboxypeptidase KEX1</fullName>
        <ecNumber evidence="14">3.4.16.6</ecNumber>
    </recommendedName>
    <alternativeName>
        <fullName evidence="17">Carboxypeptidase D</fullName>
    </alternativeName>
    <alternativeName>
        <fullName evidence="15">Pheromone-processing carboxypeptidase kex1</fullName>
    </alternativeName>
</protein>
<dbReference type="PANTHER" id="PTHR11802">
    <property type="entry name" value="SERINE PROTEASE FAMILY S10 SERINE CARBOXYPEPTIDASE"/>
    <property type="match status" value="1"/>
</dbReference>
<evidence type="ECO:0000256" key="5">
    <source>
        <dbReference type="ARBA" id="ARBA00022670"/>
    </source>
</evidence>
<dbReference type="AlphaFoldDB" id="A0A0D6EHF1"/>
<evidence type="ECO:0000256" key="13">
    <source>
        <dbReference type="ARBA" id="ARBA00023180"/>
    </source>
</evidence>
<keyword evidence="21" id="KW-1185">Reference proteome</keyword>
<sequence>MHVPNGSARQRFPQQAISGTLLYFQDDTRTSLFAGNLPATHPSTVPPSSDSDAHLYFLLARNKHIPNRQRLVIWLNGGPGCSSFDGALVEIGPLRINPNGTVRAVENTAWNEYANVTKNDNVRELADAADQVVAFLANLYQIFPEFATMDYIPYIADALHRTTAVSTNLKGLLIGNGWISPREQYPAYLTYVVDRGLLKKDSQGHRNVAKAVARCQKKIAEMDEKGLGSKGLVLVGECEEILGVMSAATMKDGLCLNSYDTSQYHACGTEWPPDLVQVTKYLREPDVIKALHGEGARRPWSQCDSAVGSHFWTPNSVPSIMLFPQLLERMPILLYAGDRDLICAGVGIEAAIEELEWDGLKGFNGSEALDWTVAGEPAGRWKTRGNLTYVDVYNSSHMVPMDQPIAAHDMLLRFMQVDTLHAAGAAAKVPSHVGKEAETVLGATRPNGTTLPGVDDVVVGDASPSAAAEKDVTDDGFDVDHERYYGPRRTAALVFLLLVVGGAGWMILRWRTNRRRERHRRLKGKGRAILLEDREAGASARSVGYRDRHPQIEPVPTEAAETVAVFDVGEEDSLDEDDEDDEDEEGWGDLGRAGEWADEEGALEGSKGAKAG</sequence>
<dbReference type="GO" id="GO:0004185">
    <property type="term" value="F:serine-type carboxypeptidase activity"/>
    <property type="evidence" value="ECO:0007669"/>
    <property type="project" value="UniProtKB-EC"/>
</dbReference>
<proteinExistence type="inferred from homology"/>
<dbReference type="EMBL" id="CENE01000001">
    <property type="protein sequence ID" value="CEQ39015.1"/>
    <property type="molecule type" value="Genomic_DNA"/>
</dbReference>
<name>A0A0D6EHF1_SPOSA</name>
<evidence type="ECO:0000256" key="14">
    <source>
        <dbReference type="ARBA" id="ARBA00038895"/>
    </source>
</evidence>
<evidence type="ECO:0000256" key="3">
    <source>
        <dbReference type="ARBA" id="ARBA00009431"/>
    </source>
</evidence>
<evidence type="ECO:0000256" key="6">
    <source>
        <dbReference type="ARBA" id="ARBA00022692"/>
    </source>
</evidence>
<keyword evidence="8" id="KW-0732">Signal</keyword>
<evidence type="ECO:0000256" key="17">
    <source>
        <dbReference type="ARBA" id="ARBA00042717"/>
    </source>
</evidence>
<evidence type="ECO:0000256" key="9">
    <source>
        <dbReference type="ARBA" id="ARBA00022801"/>
    </source>
</evidence>
<evidence type="ECO:0000256" key="19">
    <source>
        <dbReference type="SAM" id="Phobius"/>
    </source>
</evidence>
<evidence type="ECO:0000256" key="2">
    <source>
        <dbReference type="ARBA" id="ARBA00004393"/>
    </source>
</evidence>
<dbReference type="Proteomes" id="UP000243876">
    <property type="component" value="Unassembled WGS sequence"/>
</dbReference>
<comment type="subcellular location">
    <subcellularLocation>
        <location evidence="2">Golgi apparatus</location>
        <location evidence="2">trans-Golgi network membrane</location>
        <topology evidence="2">Single-pass type I membrane protein</topology>
    </subcellularLocation>
</comment>
<accession>A0A0D6EHF1</accession>
<evidence type="ECO:0000256" key="7">
    <source>
        <dbReference type="ARBA" id="ARBA00022703"/>
    </source>
</evidence>
<feature type="region of interest" description="Disordered" evidence="18">
    <location>
        <begin position="557"/>
        <end position="612"/>
    </location>
</feature>
<dbReference type="GO" id="GO:0005802">
    <property type="term" value="C:trans-Golgi network"/>
    <property type="evidence" value="ECO:0007669"/>
    <property type="project" value="TreeGrafter"/>
</dbReference>
<keyword evidence="4" id="KW-0121">Carboxypeptidase</keyword>
<evidence type="ECO:0000256" key="1">
    <source>
        <dbReference type="ARBA" id="ARBA00001003"/>
    </source>
</evidence>
<evidence type="ECO:0000256" key="11">
    <source>
        <dbReference type="ARBA" id="ARBA00023034"/>
    </source>
</evidence>
<dbReference type="PANTHER" id="PTHR11802:SF190">
    <property type="entry name" value="PHEROMONE-PROCESSING CARBOXYPEPTIDASE KEX1"/>
    <property type="match status" value="1"/>
</dbReference>
<gene>
    <name evidence="20" type="primary">SPOSA6832_00486</name>
</gene>
<keyword evidence="13" id="KW-0325">Glycoprotein</keyword>
<keyword evidence="12 19" id="KW-0472">Membrane</keyword>
<evidence type="ECO:0000256" key="12">
    <source>
        <dbReference type="ARBA" id="ARBA00023136"/>
    </source>
</evidence>
<evidence type="ECO:0000256" key="8">
    <source>
        <dbReference type="ARBA" id="ARBA00022729"/>
    </source>
</evidence>
<evidence type="ECO:0000256" key="16">
    <source>
        <dbReference type="ARBA" id="ARBA00040628"/>
    </source>
</evidence>
<dbReference type="PROSITE" id="PS00560">
    <property type="entry name" value="CARBOXYPEPT_SER_HIS"/>
    <property type="match status" value="1"/>
</dbReference>
<keyword evidence="9" id="KW-0378">Hydrolase</keyword>
<feature type="compositionally biased region" description="Acidic residues" evidence="18">
    <location>
        <begin position="568"/>
        <end position="587"/>
    </location>
</feature>
<dbReference type="Gene3D" id="3.40.50.1820">
    <property type="entry name" value="alpha/beta hydrolase"/>
    <property type="match status" value="1"/>
</dbReference>
<evidence type="ECO:0000256" key="18">
    <source>
        <dbReference type="SAM" id="MobiDB-lite"/>
    </source>
</evidence>
<dbReference type="SUPFAM" id="SSF53474">
    <property type="entry name" value="alpha/beta-Hydrolases"/>
    <property type="match status" value="1"/>
</dbReference>
<dbReference type="GO" id="GO:0006508">
    <property type="term" value="P:proteolysis"/>
    <property type="evidence" value="ECO:0007669"/>
    <property type="project" value="UniProtKB-KW"/>
</dbReference>
<evidence type="ECO:0000256" key="10">
    <source>
        <dbReference type="ARBA" id="ARBA00022989"/>
    </source>
</evidence>
<evidence type="ECO:0000256" key="15">
    <source>
        <dbReference type="ARBA" id="ARBA00040403"/>
    </source>
</evidence>
<keyword evidence="6 19" id="KW-0812">Transmembrane</keyword>
<comment type="catalytic activity">
    <reaction evidence="1">
        <text>Preferential release of a C-terminal arginine or lysine residue.</text>
        <dbReference type="EC" id="3.4.16.6"/>
    </reaction>
</comment>
<keyword evidence="5" id="KW-0645">Protease</keyword>
<evidence type="ECO:0000313" key="21">
    <source>
        <dbReference type="Proteomes" id="UP000243876"/>
    </source>
</evidence>
<evidence type="ECO:0000313" key="20">
    <source>
        <dbReference type="EMBL" id="CEQ39015.1"/>
    </source>
</evidence>
<comment type="similarity">
    <text evidence="3">Belongs to the peptidase S10 family.</text>
</comment>
<feature type="transmembrane region" description="Helical" evidence="19">
    <location>
        <begin position="491"/>
        <end position="510"/>
    </location>
</feature>
<reference evidence="21" key="1">
    <citation type="submission" date="2015-02" db="EMBL/GenBank/DDBJ databases">
        <authorList>
            <person name="Gon?alves P."/>
        </authorList>
    </citation>
    <scope>NUCLEOTIDE SEQUENCE [LARGE SCALE GENOMIC DNA]</scope>
</reference>
<dbReference type="GO" id="GO:0006915">
    <property type="term" value="P:apoptotic process"/>
    <property type="evidence" value="ECO:0007669"/>
    <property type="project" value="UniProtKB-KW"/>
</dbReference>
<dbReference type="InterPro" id="IPR029058">
    <property type="entry name" value="AB_hydrolase_fold"/>
</dbReference>
<evidence type="ECO:0000256" key="4">
    <source>
        <dbReference type="ARBA" id="ARBA00022645"/>
    </source>
</evidence>
<dbReference type="InterPro" id="IPR033124">
    <property type="entry name" value="Ser_caboxypep_his_AS"/>
</dbReference>